<reference evidence="3 4" key="1">
    <citation type="journal article" date="2016" name="Nat. Commun.">
        <title>Thousands of microbial genomes shed light on interconnected biogeochemical processes in an aquifer system.</title>
        <authorList>
            <person name="Anantharaman K."/>
            <person name="Brown C.T."/>
            <person name="Hug L.A."/>
            <person name="Sharon I."/>
            <person name="Castelle C.J."/>
            <person name="Probst A.J."/>
            <person name="Thomas B.C."/>
            <person name="Singh A."/>
            <person name="Wilkins M.J."/>
            <person name="Karaoz U."/>
            <person name="Brodie E.L."/>
            <person name="Williams K.H."/>
            <person name="Hubbard S.S."/>
            <person name="Banfield J.F."/>
        </authorList>
    </citation>
    <scope>NUCLEOTIDE SEQUENCE [LARGE SCALE GENOMIC DNA]</scope>
</reference>
<comment type="caution">
    <text evidence="3">The sequence shown here is derived from an EMBL/GenBank/DDBJ whole genome shotgun (WGS) entry which is preliminary data.</text>
</comment>
<organism evidence="3 4">
    <name type="scientific">Candidatus Sungbacteria bacterium GWC2_49_10</name>
    <dbReference type="NCBI Taxonomy" id="1802263"/>
    <lineage>
        <taxon>Bacteria</taxon>
        <taxon>Candidatus Sungiibacteriota</taxon>
    </lineage>
</organism>
<dbReference type="AlphaFoldDB" id="A0A1G2K7T2"/>
<keyword evidence="2" id="KW-0812">Transmembrane</keyword>
<accession>A0A1G2K7T2</accession>
<evidence type="ECO:0000313" key="4">
    <source>
        <dbReference type="Proteomes" id="UP000177392"/>
    </source>
</evidence>
<dbReference type="EMBL" id="MHQB01000010">
    <property type="protein sequence ID" value="OGZ94530.1"/>
    <property type="molecule type" value="Genomic_DNA"/>
</dbReference>
<sequence length="293" mass="32705">MEGENAGSAEKIAPEPNIEKPEEPLHIRTMASDLLLHAQKPSAPAPLPPEPTPGKQTPRATMPIFVLLGILVIVLGAGAYLYRSYYSLLFTGGAPTVKRPGTPAPFFGVEATRELTITGENKNEFPSVLKEAFASDERRGTFKRISIVIKTETEDRYAELKDLFSLFGIPPPSLFFTPIEKTLMTFAYYGNDGPHFGFAVTTNDRERVLAAMSRWEETLPTDFVPLFLDASILPKPGVFEEYVYRNTTYKFLQSPQDQNRGIAYLVFPAGKYLIVTTSRESMERAIERLFNAL</sequence>
<evidence type="ECO:0000256" key="2">
    <source>
        <dbReference type="SAM" id="Phobius"/>
    </source>
</evidence>
<protein>
    <submittedName>
        <fullName evidence="3">Uncharacterized protein</fullName>
    </submittedName>
</protein>
<keyword evidence="2" id="KW-0472">Membrane</keyword>
<evidence type="ECO:0000313" key="3">
    <source>
        <dbReference type="EMBL" id="OGZ94530.1"/>
    </source>
</evidence>
<name>A0A1G2K7T2_9BACT</name>
<feature type="region of interest" description="Disordered" evidence="1">
    <location>
        <begin position="1"/>
        <end position="25"/>
    </location>
</feature>
<proteinExistence type="predicted"/>
<evidence type="ECO:0000256" key="1">
    <source>
        <dbReference type="SAM" id="MobiDB-lite"/>
    </source>
</evidence>
<dbReference type="Proteomes" id="UP000177392">
    <property type="component" value="Unassembled WGS sequence"/>
</dbReference>
<feature type="transmembrane region" description="Helical" evidence="2">
    <location>
        <begin position="60"/>
        <end position="82"/>
    </location>
</feature>
<gene>
    <name evidence="3" type="ORF">A2131_02635</name>
</gene>
<keyword evidence="2" id="KW-1133">Transmembrane helix</keyword>